<dbReference type="Gene3D" id="3.40.50.300">
    <property type="entry name" value="P-loop containing nucleotide triphosphate hydrolases"/>
    <property type="match status" value="1"/>
</dbReference>
<proteinExistence type="predicted"/>
<dbReference type="SUPFAM" id="SSF52540">
    <property type="entry name" value="P-loop containing nucleoside triphosphate hydrolases"/>
    <property type="match status" value="1"/>
</dbReference>
<sequence>MKIAIASGKGGTGKTLVSTNLFNVISRQGQKVSLIDCDAEEPNVCEFIRGNVEEETLTMTHIPLIDSHKCAFCGKCQEHCSYNAIIMLPTIKTIRVIEDSCHDCGACVYACQYDAITEKEKVTGSITQYSISANADVLESQTEIGIYSPVSIIGQTINMAEADTLTLLDSPPGTSCPFIATVERADYVVLVTEPTPFGLNDLKLSVETLRKLKIEFGVVINRFGIGKELIEDYLNKEEIAVLGHIPFDKRIAETYAKGDLITDKIPQYRELFEKLHQNITKQLQR</sequence>
<dbReference type="SUPFAM" id="SSF54862">
    <property type="entry name" value="4Fe-4S ferredoxins"/>
    <property type="match status" value="1"/>
</dbReference>
<dbReference type="RefSeq" id="WP_120271387.1">
    <property type="nucleotide sequence ID" value="NZ_RAPN01000001.1"/>
</dbReference>
<organism evidence="2 3">
    <name type="scientific">Mangrovibacterium diazotrophicum</name>
    <dbReference type="NCBI Taxonomy" id="1261403"/>
    <lineage>
        <taxon>Bacteria</taxon>
        <taxon>Pseudomonadati</taxon>
        <taxon>Bacteroidota</taxon>
        <taxon>Bacteroidia</taxon>
        <taxon>Marinilabiliales</taxon>
        <taxon>Prolixibacteraceae</taxon>
        <taxon>Mangrovibacterium</taxon>
    </lineage>
</organism>
<keyword evidence="3" id="KW-1185">Reference proteome</keyword>
<dbReference type="OrthoDB" id="9778602at2"/>
<dbReference type="AlphaFoldDB" id="A0A419W3D0"/>
<dbReference type="PROSITE" id="PS51379">
    <property type="entry name" value="4FE4S_FER_2"/>
    <property type="match status" value="2"/>
</dbReference>
<dbReference type="Pfam" id="PF01656">
    <property type="entry name" value="CbiA"/>
    <property type="match status" value="1"/>
</dbReference>
<evidence type="ECO:0000259" key="1">
    <source>
        <dbReference type="PROSITE" id="PS51379"/>
    </source>
</evidence>
<evidence type="ECO:0000313" key="2">
    <source>
        <dbReference type="EMBL" id="RKD89944.1"/>
    </source>
</evidence>
<dbReference type="PANTHER" id="PTHR43063:SF1">
    <property type="entry name" value="4FE-4S CLUSTER CONTAINING PARA FAMILY ATPASE PROTEIN"/>
    <property type="match status" value="1"/>
</dbReference>
<dbReference type="Proteomes" id="UP000283387">
    <property type="component" value="Unassembled WGS sequence"/>
</dbReference>
<name>A0A419W3D0_9BACT</name>
<dbReference type="InterPro" id="IPR002586">
    <property type="entry name" value="CobQ/CobB/MinD/ParA_Nub-bd_dom"/>
</dbReference>
<dbReference type="InterPro" id="IPR017896">
    <property type="entry name" value="4Fe4S_Fe-S-bd"/>
</dbReference>
<feature type="domain" description="4Fe-4S ferredoxin-type" evidence="1">
    <location>
        <begin position="92"/>
        <end position="121"/>
    </location>
</feature>
<gene>
    <name evidence="2" type="ORF">BC643_0278</name>
</gene>
<dbReference type="Pfam" id="PF00037">
    <property type="entry name" value="Fer4"/>
    <property type="match status" value="1"/>
</dbReference>
<accession>A0A419W3D0</accession>
<reference evidence="2 3" key="1">
    <citation type="submission" date="2018-09" db="EMBL/GenBank/DDBJ databases">
        <title>Genomic Encyclopedia of Archaeal and Bacterial Type Strains, Phase II (KMG-II): from individual species to whole genera.</title>
        <authorList>
            <person name="Goeker M."/>
        </authorList>
    </citation>
    <scope>NUCLEOTIDE SEQUENCE [LARGE SCALE GENOMIC DNA]</scope>
    <source>
        <strain evidence="2 3">DSM 27148</strain>
    </source>
</reference>
<dbReference type="Gene3D" id="3.30.70.20">
    <property type="match status" value="1"/>
</dbReference>
<dbReference type="PANTHER" id="PTHR43063">
    <property type="entry name" value="4FE-4S CLUSTER CONTAINING PARA FAMILY ATPASE PROTEIN"/>
    <property type="match status" value="1"/>
</dbReference>
<comment type="caution">
    <text evidence="2">The sequence shown here is derived from an EMBL/GenBank/DDBJ whole genome shotgun (WGS) entry which is preliminary data.</text>
</comment>
<feature type="domain" description="4Fe-4S ferredoxin-type" evidence="1">
    <location>
        <begin position="61"/>
        <end position="90"/>
    </location>
</feature>
<dbReference type="EMBL" id="RAPN01000001">
    <property type="protein sequence ID" value="RKD89944.1"/>
    <property type="molecule type" value="Genomic_DNA"/>
</dbReference>
<dbReference type="InterPro" id="IPR027417">
    <property type="entry name" value="P-loop_NTPase"/>
</dbReference>
<evidence type="ECO:0000313" key="3">
    <source>
        <dbReference type="Proteomes" id="UP000283387"/>
    </source>
</evidence>
<protein>
    <submittedName>
        <fullName evidence="2">MinD superfamily P-loop ATPase</fullName>
    </submittedName>
</protein>